<dbReference type="InterPro" id="IPR011044">
    <property type="entry name" value="Quino_amine_DH_bsu"/>
</dbReference>
<evidence type="ECO:0000259" key="1">
    <source>
        <dbReference type="PROSITE" id="PS50011"/>
    </source>
</evidence>
<protein>
    <recommendedName>
        <fullName evidence="1">Protein kinase domain-containing protein</fullName>
    </recommendedName>
</protein>
<proteinExistence type="predicted"/>
<dbReference type="Gene3D" id="2.130.10.10">
    <property type="entry name" value="YVTN repeat-like/Quinoprotein amine dehydrogenase"/>
    <property type="match status" value="2"/>
</dbReference>
<gene>
    <name evidence="2" type="ORF">LTR97_003998</name>
</gene>
<accession>A0AAN7ZPH0</accession>
<dbReference type="SUPFAM" id="SSF56112">
    <property type="entry name" value="Protein kinase-like (PK-like)"/>
    <property type="match status" value="1"/>
</dbReference>
<sequence>MATFELVRLAKLDAIISEDLQYTRHTYSVAGTGHRAVSKEAVWKRTAKPLGAGGFGEVYREECTEGESVGELRAVKCILKPTSERARKVNYANELQTVARFSQPEYEQHFVKSFGWYETNEAIFIAMEFVELGDLQSYLRSPLSERDAQQIILQVLRGLTCMHAAGYAHRDLKPANLLVFSSGPRWHVKIADFGLSKRVLTDLTSLRTNAGTQGFMAPEMFGLGFGEDDSSDEDAQQSYTNAVDIWAVGVIAYLLLTAEMPFLPSEPRALGRYARGKTPFPTQALTANRVGQEAQTMIKSLVASRPSERPTSDASIKHIWLNMNVPLEGSKTVQDVPSAQWTAESQDSGYHGQNTLPTVGTQILDTPQRAEIGTQRPAFTNREEASTLMSLKIAPQTHAIPRRPTELPAVPGQHQGAGEINVRANMGRVAHMGRSNYWKSYEMPKRKGYLTEMVFSGDRQLMASAIYADRGDITLWDVATSEQPIRLTSLTEPWAYGLRFSQNGQRFVFASKSTIMVYDLRKPSKPMRVDSIELAITRDEPAYIDTRREQLALSPDGQVLVYPGGSDGLKLRNLSQTSEDRTLEMPAYWEKHGPQRVRMKNLMFSPDGRLICAYCLLFSGFIMGLIGDPQIELLLWDAASCQLLVTNDSMTVLLDRSQLFRSSSLSIAFSPDGELIAIGHGNGATLGSVATLQIVKTLRHPLPNWRVYSLAFRPDGRLIAVIMQGVDREKSATVAWDLSTGTSVVCPLEAETEGEPGRRVVISTDGMNIATIDRSSNKLWRLKQNE</sequence>
<dbReference type="InterPro" id="IPR011009">
    <property type="entry name" value="Kinase-like_dom_sf"/>
</dbReference>
<organism evidence="2 3">
    <name type="scientific">Elasticomyces elasticus</name>
    <dbReference type="NCBI Taxonomy" id="574655"/>
    <lineage>
        <taxon>Eukaryota</taxon>
        <taxon>Fungi</taxon>
        <taxon>Dikarya</taxon>
        <taxon>Ascomycota</taxon>
        <taxon>Pezizomycotina</taxon>
        <taxon>Dothideomycetes</taxon>
        <taxon>Dothideomycetidae</taxon>
        <taxon>Mycosphaerellales</taxon>
        <taxon>Teratosphaeriaceae</taxon>
        <taxon>Elasticomyces</taxon>
    </lineage>
</organism>
<comment type="caution">
    <text evidence="2">The sequence shown here is derived from an EMBL/GenBank/DDBJ whole genome shotgun (WGS) entry which is preliminary data.</text>
</comment>
<dbReference type="SMART" id="SM00220">
    <property type="entry name" value="S_TKc"/>
    <property type="match status" value="1"/>
</dbReference>
<reference evidence="2" key="1">
    <citation type="submission" date="2023-08" db="EMBL/GenBank/DDBJ databases">
        <title>Black Yeasts Isolated from many extreme environments.</title>
        <authorList>
            <person name="Coleine C."/>
            <person name="Stajich J.E."/>
            <person name="Selbmann L."/>
        </authorList>
    </citation>
    <scope>NUCLEOTIDE SEQUENCE</scope>
    <source>
        <strain evidence="2">CCFEE 5810</strain>
    </source>
</reference>
<dbReference type="GO" id="GO:0005524">
    <property type="term" value="F:ATP binding"/>
    <property type="evidence" value="ECO:0007669"/>
    <property type="project" value="InterPro"/>
</dbReference>
<evidence type="ECO:0000313" key="2">
    <source>
        <dbReference type="EMBL" id="KAK5703052.1"/>
    </source>
</evidence>
<dbReference type="PROSITE" id="PS50011">
    <property type="entry name" value="PROTEIN_KINASE_DOM"/>
    <property type="match status" value="1"/>
</dbReference>
<evidence type="ECO:0000313" key="3">
    <source>
        <dbReference type="Proteomes" id="UP001310594"/>
    </source>
</evidence>
<dbReference type="Pfam" id="PF00069">
    <property type="entry name" value="Pkinase"/>
    <property type="match status" value="1"/>
</dbReference>
<dbReference type="AlphaFoldDB" id="A0AAN7ZPH0"/>
<dbReference type="PROSITE" id="PS00108">
    <property type="entry name" value="PROTEIN_KINASE_ST"/>
    <property type="match status" value="1"/>
</dbReference>
<dbReference type="PANTHER" id="PTHR24347">
    <property type="entry name" value="SERINE/THREONINE-PROTEIN KINASE"/>
    <property type="match status" value="1"/>
</dbReference>
<dbReference type="InterPro" id="IPR000719">
    <property type="entry name" value="Prot_kinase_dom"/>
</dbReference>
<dbReference type="Proteomes" id="UP001310594">
    <property type="component" value="Unassembled WGS sequence"/>
</dbReference>
<dbReference type="InterPro" id="IPR008271">
    <property type="entry name" value="Ser/Thr_kinase_AS"/>
</dbReference>
<dbReference type="GO" id="GO:0004672">
    <property type="term" value="F:protein kinase activity"/>
    <property type="evidence" value="ECO:0007669"/>
    <property type="project" value="InterPro"/>
</dbReference>
<dbReference type="Gene3D" id="1.10.510.10">
    <property type="entry name" value="Transferase(Phosphotransferase) domain 1"/>
    <property type="match status" value="1"/>
</dbReference>
<dbReference type="InterPro" id="IPR015943">
    <property type="entry name" value="WD40/YVTN_repeat-like_dom_sf"/>
</dbReference>
<feature type="domain" description="Protein kinase" evidence="1">
    <location>
        <begin position="44"/>
        <end position="321"/>
    </location>
</feature>
<name>A0AAN7ZPH0_9PEZI</name>
<dbReference type="EMBL" id="JAVRQU010000005">
    <property type="protein sequence ID" value="KAK5703052.1"/>
    <property type="molecule type" value="Genomic_DNA"/>
</dbReference>
<dbReference type="SUPFAM" id="SSF50969">
    <property type="entry name" value="YVTN repeat-like/Quinoprotein amine dehydrogenase"/>
    <property type="match status" value="1"/>
</dbReference>